<keyword evidence="4 7" id="KW-0863">Zinc-finger</keyword>
<feature type="compositionally biased region" description="Polar residues" evidence="9">
    <location>
        <begin position="1709"/>
        <end position="1729"/>
    </location>
</feature>
<dbReference type="PROSITE" id="PS50157">
    <property type="entry name" value="ZINC_FINGER_C2H2_2"/>
    <property type="match status" value="9"/>
</dbReference>
<dbReference type="InterPro" id="IPR036236">
    <property type="entry name" value="Znf_C2H2_sf"/>
</dbReference>
<feature type="region of interest" description="Disordered" evidence="9">
    <location>
        <begin position="1120"/>
        <end position="1171"/>
    </location>
</feature>
<evidence type="ECO:0000256" key="3">
    <source>
        <dbReference type="ARBA" id="ARBA00022737"/>
    </source>
</evidence>
<dbReference type="Gene3D" id="3.30.160.60">
    <property type="entry name" value="Classic Zinc Finger"/>
    <property type="match status" value="8"/>
</dbReference>
<feature type="domain" description="C2H2-type" evidence="10">
    <location>
        <begin position="262"/>
        <end position="290"/>
    </location>
</feature>
<keyword evidence="2" id="KW-0479">Metal-binding</keyword>
<feature type="region of interest" description="Disordered" evidence="9">
    <location>
        <begin position="968"/>
        <end position="1086"/>
    </location>
</feature>
<feature type="region of interest" description="Disordered" evidence="9">
    <location>
        <begin position="714"/>
        <end position="752"/>
    </location>
</feature>
<feature type="region of interest" description="Disordered" evidence="9">
    <location>
        <begin position="517"/>
        <end position="553"/>
    </location>
</feature>
<evidence type="ECO:0000259" key="10">
    <source>
        <dbReference type="PROSITE" id="PS50157"/>
    </source>
</evidence>
<sequence length="1740" mass="199929">MAVSSAAATATATGIEVRESGRALSFHTEMPHLVSTGSGRLSTTVTLHPLPEGEKMSNSDKSDPVILQDNLSEHKLGVLSSKTHVCDVCQKDFTRKSNLLRHKNTIHNKKKDYEYNSCEQKFGREHYLPLQQKTVHEVHDGQKNYACDKCEKKFGHKHHLIKHKKTVHEGRKDFACDNCEKKFGREHHLLKHNKIVHEGQKDYACDKCEKKFGLKTSLFRHQRTVHEGCKDYACDKCEKKFGLKTSLFRHQRTVHEGCQKDYACDKCEKKFGLKISLLRHQKTVHEGCKDYACDKCEKKFGRKISLLRHQRTVHDGQKNYTCDRCEKKFGQNQTLLIHLKTVHEGRKDFACDKCKKKFGHKQNMLFHQRTVHEKCNDYARKNCEQTFGEKSTWIRHQKIVNVSRKDYLSEKNVTLPRLSIFHETSEKVLSNNLSDKCNEWTHTRRPGARQRPTNQRPWHRSEPLRDRKRRRQRDPSSAQRQHLRRRPSHPRGAQTQTSVLTLGRSTQFRFNNPVEAQHLKCQQQQQQAKGKPPVAPRKSPRSSSASCSSDADEPVNFLGKLSKFEMLARQTRQQANNVVSPKVFPPGSLTTSVPADQILPSSVQQQQQQQQQQQYQPYYHNNHAKSASFSTMGRSSPLQNVTNFERCRNEDDARQCKLTNQYNTNHNNSIYQNVDDSNADLMTRSLGRRWQEQIQPYRPQQQQQQQQYNNHHYHNHNQHHHHHHQRRAASSQELESTYNDENHNGNGCENVDNGYENGYENVFMGGGGGMSTDDIMSRSFHCQRDEDLNQFSRDFDMSQSLIVAKTTTHTEFLKLEQYGSNNGSRYNLQQQQQQQLQQSQQQQPQGQVVVSHRRAGSCDSYNNSAQNVGIPRQKSPKQPSPAYNREVRVPKQQSKHQQQHHYQNFFTLPSNKPSEPLYGRIMRPLSPESERDAQERMRRAYEQRMREHGEKVRREKAHLEEMLATCTDYERQTSSGSSNGKHVEQQQPRRKHEEETILLSAVGYQSPHLPYKKPTVGCRNGPRYSGRPKTPPPSEEEQQQHHHHHHQPPLPPPPPPLPATPESSDNCDDNKLLAATPNNNRAPQWPEQENGYAVVMKPNKQQNKVAACYPADSDNYNHLNDVSPSSSSQKFAPTTNETTTHERVMCAEPQIPQQQQAQKKQERNEAAAAPPLPEKTIKLTYHNYENFMPVINGNLSIYENIGASQHNVNGDATTAGNNNVNNNINEAVQSSQQQLVSNNNAGKRSLPQPPKKPARTAPERHNNLLESTKLDVSNDDLLEAIEQLSQLSKPRNSSGSTTTTPIADHYQTPVKRLNGDNSKRLNDEYGDRADNNKDDSKADEAEKEQQRAQLEDQDRGKYMEFLENEKQHILANMDSFKRSVAEIETQEEEISRELELEKALLSAEHESESLKLEQDEAELNRVQEKLRELEAEMAEDKAGQTQIQAEARQRVLVAQQACASLEEQLAEAEGRDDERDSDLANRLAAQTDQLETERKAFEDLEFHHLEEEASKLANREELQRYAEELRAKVDARRLQLEQLESQRSDIKTTVLKEAKSLERQKLAHLRRLEEGRNRLRTIDDELESLVKNVNDNLVAEKRSPSREDFDRISRVTSESPIVNNNEGSGLARKTIESLKEIERNRQLHLAKQGSQVISEERRRVEELKRRVQEEVRSQWEERKMNCTSLNSVESGEESSSYSTGPTEREAQPTRVQSAASTGISGAVQSSVTRARTHERASARI</sequence>
<dbReference type="PANTHER" id="PTHR24394">
    <property type="entry name" value="ZINC FINGER PROTEIN"/>
    <property type="match status" value="1"/>
</dbReference>
<feature type="compositionally biased region" description="Low complexity" evidence="9">
    <location>
        <begin position="1684"/>
        <end position="1698"/>
    </location>
</feature>
<feature type="compositionally biased region" description="Basic and acidic residues" evidence="9">
    <location>
        <begin position="1731"/>
        <end position="1740"/>
    </location>
</feature>
<feature type="compositionally biased region" description="Polar residues" evidence="9">
    <location>
        <begin position="728"/>
        <end position="747"/>
    </location>
</feature>
<evidence type="ECO:0000256" key="5">
    <source>
        <dbReference type="ARBA" id="ARBA00022833"/>
    </source>
</evidence>
<feature type="coiled-coil region" evidence="8">
    <location>
        <begin position="1646"/>
        <end position="1673"/>
    </location>
</feature>
<dbReference type="EMBL" id="JBJJXI010000018">
    <property type="protein sequence ID" value="KAL3406885.1"/>
    <property type="molecule type" value="Genomic_DNA"/>
</dbReference>
<feature type="domain" description="C2H2-type" evidence="10">
    <location>
        <begin position="203"/>
        <end position="231"/>
    </location>
</feature>
<feature type="compositionally biased region" description="Low complexity" evidence="9">
    <location>
        <begin position="1147"/>
        <end position="1158"/>
    </location>
</feature>
<feature type="domain" description="C2H2-type" evidence="10">
    <location>
        <begin position="174"/>
        <end position="202"/>
    </location>
</feature>
<reference evidence="11 12" key="1">
    <citation type="journal article" date="2024" name="bioRxiv">
        <title>A reference genome for Trichogramma kaykai: A tiny desert-dwelling parasitoid wasp with competing sex-ratio distorters.</title>
        <authorList>
            <person name="Culotta J."/>
            <person name="Lindsey A.R."/>
        </authorList>
    </citation>
    <scope>NUCLEOTIDE SEQUENCE [LARGE SCALE GENOMIC DNA]</scope>
    <source>
        <strain evidence="11 12">KSX58</strain>
    </source>
</reference>
<evidence type="ECO:0000256" key="7">
    <source>
        <dbReference type="PROSITE-ProRule" id="PRU00042"/>
    </source>
</evidence>
<organism evidence="11 12">
    <name type="scientific">Trichogramma kaykai</name>
    <dbReference type="NCBI Taxonomy" id="54128"/>
    <lineage>
        <taxon>Eukaryota</taxon>
        <taxon>Metazoa</taxon>
        <taxon>Ecdysozoa</taxon>
        <taxon>Arthropoda</taxon>
        <taxon>Hexapoda</taxon>
        <taxon>Insecta</taxon>
        <taxon>Pterygota</taxon>
        <taxon>Neoptera</taxon>
        <taxon>Endopterygota</taxon>
        <taxon>Hymenoptera</taxon>
        <taxon>Apocrita</taxon>
        <taxon>Proctotrupomorpha</taxon>
        <taxon>Chalcidoidea</taxon>
        <taxon>Trichogrammatidae</taxon>
        <taxon>Trichogramma</taxon>
    </lineage>
</organism>
<feature type="domain" description="C2H2-type" evidence="10">
    <location>
        <begin position="84"/>
        <end position="112"/>
    </location>
</feature>
<feature type="region of interest" description="Disordered" evidence="9">
    <location>
        <begin position="1680"/>
        <end position="1740"/>
    </location>
</feature>
<keyword evidence="6" id="KW-0539">Nucleus</keyword>
<dbReference type="Proteomes" id="UP001627154">
    <property type="component" value="Unassembled WGS sequence"/>
</dbReference>
<evidence type="ECO:0000256" key="6">
    <source>
        <dbReference type="ARBA" id="ARBA00023242"/>
    </source>
</evidence>
<evidence type="ECO:0000313" key="12">
    <source>
        <dbReference type="Proteomes" id="UP001627154"/>
    </source>
</evidence>
<feature type="region of interest" description="Disordered" evidence="9">
    <location>
        <begin position="437"/>
        <end position="501"/>
    </location>
</feature>
<feature type="domain" description="C2H2-type" evidence="10">
    <location>
        <begin position="145"/>
        <end position="173"/>
    </location>
</feature>
<feature type="domain" description="C2H2-type" evidence="10">
    <location>
        <begin position="232"/>
        <end position="260"/>
    </location>
</feature>
<dbReference type="GO" id="GO:0008270">
    <property type="term" value="F:zinc ion binding"/>
    <property type="evidence" value="ECO:0007669"/>
    <property type="project" value="UniProtKB-KW"/>
</dbReference>
<proteinExistence type="predicted"/>
<feature type="region of interest" description="Disordered" evidence="9">
    <location>
        <begin position="823"/>
        <end position="897"/>
    </location>
</feature>
<evidence type="ECO:0000256" key="1">
    <source>
        <dbReference type="ARBA" id="ARBA00004123"/>
    </source>
</evidence>
<feature type="compositionally biased region" description="Pro residues" evidence="9">
    <location>
        <begin position="1048"/>
        <end position="1059"/>
    </location>
</feature>
<keyword evidence="12" id="KW-1185">Reference proteome</keyword>
<feature type="compositionally biased region" description="Polar residues" evidence="9">
    <location>
        <begin position="1120"/>
        <end position="1138"/>
    </location>
</feature>
<feature type="compositionally biased region" description="Low complexity" evidence="9">
    <location>
        <begin position="829"/>
        <end position="847"/>
    </location>
</feature>
<evidence type="ECO:0000313" key="11">
    <source>
        <dbReference type="EMBL" id="KAL3406885.1"/>
    </source>
</evidence>
<feature type="region of interest" description="Disordered" evidence="9">
    <location>
        <begin position="1285"/>
        <end position="1355"/>
    </location>
</feature>
<evidence type="ECO:0000256" key="8">
    <source>
        <dbReference type="SAM" id="Coils"/>
    </source>
</evidence>
<dbReference type="InterPro" id="IPR013087">
    <property type="entry name" value="Znf_C2H2_type"/>
</dbReference>
<feature type="compositionally biased region" description="Basic and acidic residues" evidence="9">
    <location>
        <begin position="1313"/>
        <end position="1355"/>
    </location>
</feature>
<keyword evidence="5" id="KW-0862">Zinc</keyword>
<dbReference type="PROSITE" id="PS00028">
    <property type="entry name" value="ZINC_FINGER_C2H2_1"/>
    <property type="match status" value="9"/>
</dbReference>
<dbReference type="GO" id="GO:0005634">
    <property type="term" value="C:nucleus"/>
    <property type="evidence" value="ECO:0007669"/>
    <property type="project" value="UniProtKB-SubCell"/>
</dbReference>
<evidence type="ECO:0000256" key="2">
    <source>
        <dbReference type="ARBA" id="ARBA00022723"/>
    </source>
</evidence>
<feature type="domain" description="C2H2-type" evidence="10">
    <location>
        <begin position="291"/>
        <end position="319"/>
    </location>
</feature>
<feature type="region of interest" description="Disordered" evidence="9">
    <location>
        <begin position="1239"/>
        <end position="1271"/>
    </location>
</feature>
<evidence type="ECO:0000256" key="4">
    <source>
        <dbReference type="ARBA" id="ARBA00022771"/>
    </source>
</evidence>
<feature type="domain" description="C2H2-type" evidence="10">
    <location>
        <begin position="320"/>
        <end position="348"/>
    </location>
</feature>
<evidence type="ECO:0000256" key="9">
    <source>
        <dbReference type="SAM" id="MobiDB-lite"/>
    </source>
</evidence>
<dbReference type="SMART" id="SM00355">
    <property type="entry name" value="ZnF_C2H2"/>
    <property type="match status" value="9"/>
</dbReference>
<accession>A0ABD2XNV8</accession>
<keyword evidence="3" id="KW-0677">Repeat</keyword>
<name>A0ABD2XNV8_9HYME</name>
<feature type="compositionally biased region" description="Polar residues" evidence="9">
    <location>
        <begin position="1285"/>
        <end position="1301"/>
    </location>
</feature>
<feature type="domain" description="C2H2-type" evidence="10">
    <location>
        <begin position="349"/>
        <end position="372"/>
    </location>
</feature>
<keyword evidence="8" id="KW-0175">Coiled coil</keyword>
<dbReference type="Pfam" id="PF00096">
    <property type="entry name" value="zf-C2H2"/>
    <property type="match status" value="4"/>
</dbReference>
<comment type="caution">
    <text evidence="11">The sequence shown here is derived from an EMBL/GenBank/DDBJ whole genome shotgun (WGS) entry which is preliminary data.</text>
</comment>
<dbReference type="PANTHER" id="PTHR24394:SF44">
    <property type="entry name" value="ZINC FINGER PROTEIN 271-LIKE"/>
    <property type="match status" value="1"/>
</dbReference>
<feature type="compositionally biased region" description="Basic residues" evidence="9">
    <location>
        <begin position="714"/>
        <end position="727"/>
    </location>
</feature>
<dbReference type="SUPFAM" id="SSF57667">
    <property type="entry name" value="beta-beta-alpha zinc fingers"/>
    <property type="match status" value="6"/>
</dbReference>
<protein>
    <recommendedName>
        <fullName evidence="10">C2H2-type domain-containing protein</fullName>
    </recommendedName>
</protein>
<comment type="subcellular location">
    <subcellularLocation>
        <location evidence="1">Nucleus</location>
    </subcellularLocation>
</comment>
<gene>
    <name evidence="11" type="ORF">TKK_001007</name>
</gene>